<dbReference type="InterPro" id="IPR000933">
    <property type="entry name" value="Glyco_hydro_29"/>
</dbReference>
<evidence type="ECO:0000256" key="4">
    <source>
        <dbReference type="ARBA" id="ARBA00022729"/>
    </source>
</evidence>
<evidence type="ECO:0000259" key="8">
    <source>
        <dbReference type="Pfam" id="PF01120"/>
    </source>
</evidence>
<dbReference type="InterPro" id="IPR057739">
    <property type="entry name" value="Glyco_hydro_29_N"/>
</dbReference>
<feature type="domain" description="Alpha-L-fucosidase C-terminal" evidence="9">
    <location>
        <begin position="414"/>
        <end position="490"/>
    </location>
</feature>
<name>A0ABY6J6P8_9BACT</name>
<evidence type="ECO:0000313" key="10">
    <source>
        <dbReference type="EMBL" id="UYQ93932.1"/>
    </source>
</evidence>
<comment type="function">
    <text evidence="1">Alpha-L-fucosidase is responsible for hydrolyzing the alpha-1,6-linked fucose joined to the reducing-end N-acetylglucosamine of the carbohydrate moieties of glycoproteins.</text>
</comment>
<dbReference type="EC" id="3.2.1.51" evidence="3"/>
<dbReference type="PIRSF" id="PIRSF001092">
    <property type="entry name" value="Alpha-L-fucosidase"/>
    <property type="match status" value="1"/>
</dbReference>
<dbReference type="SMART" id="SM00812">
    <property type="entry name" value="Alpha_L_fucos"/>
    <property type="match status" value="1"/>
</dbReference>
<dbReference type="InterPro" id="IPR016286">
    <property type="entry name" value="FUC_metazoa-typ"/>
</dbReference>
<evidence type="ECO:0000256" key="5">
    <source>
        <dbReference type="ARBA" id="ARBA00022801"/>
    </source>
</evidence>
<evidence type="ECO:0000259" key="9">
    <source>
        <dbReference type="Pfam" id="PF16757"/>
    </source>
</evidence>
<dbReference type="PANTHER" id="PTHR10030:SF37">
    <property type="entry name" value="ALPHA-L-FUCOSIDASE-RELATED"/>
    <property type="match status" value="1"/>
</dbReference>
<dbReference type="Pfam" id="PF16757">
    <property type="entry name" value="Fucosidase_C"/>
    <property type="match status" value="1"/>
</dbReference>
<dbReference type="EMBL" id="CP107006">
    <property type="protein sequence ID" value="UYQ93932.1"/>
    <property type="molecule type" value="Genomic_DNA"/>
</dbReference>
<organism evidence="10 11">
    <name type="scientific">Chitinophaga horti</name>
    <dbReference type="NCBI Taxonomy" id="2920382"/>
    <lineage>
        <taxon>Bacteria</taxon>
        <taxon>Pseudomonadati</taxon>
        <taxon>Bacteroidota</taxon>
        <taxon>Chitinophagia</taxon>
        <taxon>Chitinophagales</taxon>
        <taxon>Chitinophagaceae</taxon>
        <taxon>Chitinophaga</taxon>
    </lineage>
</organism>
<keyword evidence="4 7" id="KW-0732">Signal</keyword>
<keyword evidence="6" id="KW-0326">Glycosidase</keyword>
<protein>
    <recommendedName>
        <fullName evidence="3">alpha-L-fucosidase</fullName>
        <ecNumber evidence="3">3.2.1.51</ecNumber>
    </recommendedName>
</protein>
<evidence type="ECO:0000256" key="7">
    <source>
        <dbReference type="SAM" id="SignalP"/>
    </source>
</evidence>
<feature type="signal peptide" evidence="7">
    <location>
        <begin position="1"/>
        <end position="21"/>
    </location>
</feature>
<keyword evidence="5" id="KW-0378">Hydrolase</keyword>
<gene>
    <name evidence="10" type="ORF">MKQ68_02335</name>
</gene>
<accession>A0ABY6J6P8</accession>
<dbReference type="PRINTS" id="PR00741">
    <property type="entry name" value="GLHYDRLASE29"/>
</dbReference>
<sequence>MNTTIRNLLLGLALLPATANAQQKYQPTWASIDSRPVPAWFENAKFGIFIHWGVYSVPAWAPKGVYSEWYQYWLQNRQVSGNNNPQKDMVYNYHKNRFGDNYSYYNFADQFKAEDYDPAAWANVLQKSGAKYVVLTSKHHDGFALWPSKEASKAFGRPWNAVDAAAKRDLLGDLTTAVKKTGVKMGYYYSLYEWYNPVYKAKDYNKYVDEHMFPQIKELVNNYKPDMIWTDGEWEQTDTTWKARDIIAWMYNESPVKDSIVINDRWGKGIRQKHGGFYTTEYEAGASFNRPWEECRGMGFSFGYNRNEDIEDYNSAQALVLLLVDVVSSGGNLLLDIGPDAHGKIPPIMQERLLQIGKWLSVNGEAIYDTRKWKQAAQWTSGDRTYKQKGGHMASGEYIIKQTIDPDPGFAVKQAFFTTKGTTLYAIAPEMPEGKWLLRDVMPAANTTVTLLGSDKKIGWKKVKDGIELDVPRMTAKELPGDYAYTFKITSAK</sequence>
<dbReference type="Pfam" id="PF01120">
    <property type="entry name" value="Alpha_L_fucos"/>
    <property type="match status" value="1"/>
</dbReference>
<dbReference type="RefSeq" id="WP_264281912.1">
    <property type="nucleotide sequence ID" value="NZ_CP107006.1"/>
</dbReference>
<evidence type="ECO:0000256" key="3">
    <source>
        <dbReference type="ARBA" id="ARBA00012662"/>
    </source>
</evidence>
<proteinExistence type="inferred from homology"/>
<dbReference type="Gene3D" id="3.20.20.80">
    <property type="entry name" value="Glycosidases"/>
    <property type="match status" value="1"/>
</dbReference>
<keyword evidence="11" id="KW-1185">Reference proteome</keyword>
<evidence type="ECO:0000313" key="11">
    <source>
        <dbReference type="Proteomes" id="UP001162741"/>
    </source>
</evidence>
<evidence type="ECO:0000256" key="1">
    <source>
        <dbReference type="ARBA" id="ARBA00004071"/>
    </source>
</evidence>
<reference evidence="10" key="1">
    <citation type="submission" date="2022-10" db="EMBL/GenBank/DDBJ databases">
        <title>Chitinophaga sp. nov., isolated from soil.</title>
        <authorList>
            <person name="Jeon C.O."/>
        </authorList>
    </citation>
    <scope>NUCLEOTIDE SEQUENCE</scope>
    <source>
        <strain evidence="10">R8</strain>
    </source>
</reference>
<feature type="chain" id="PRO_5045975810" description="alpha-L-fucosidase" evidence="7">
    <location>
        <begin position="22"/>
        <end position="493"/>
    </location>
</feature>
<dbReference type="InterPro" id="IPR013780">
    <property type="entry name" value="Glyco_hydro_b"/>
</dbReference>
<dbReference type="Proteomes" id="UP001162741">
    <property type="component" value="Chromosome"/>
</dbReference>
<dbReference type="Gene3D" id="2.60.40.1180">
    <property type="entry name" value="Golgi alpha-mannosidase II"/>
    <property type="match status" value="1"/>
</dbReference>
<evidence type="ECO:0000256" key="2">
    <source>
        <dbReference type="ARBA" id="ARBA00007951"/>
    </source>
</evidence>
<dbReference type="SUPFAM" id="SSF51445">
    <property type="entry name" value="(Trans)glycosidases"/>
    <property type="match status" value="1"/>
</dbReference>
<dbReference type="PANTHER" id="PTHR10030">
    <property type="entry name" value="ALPHA-L-FUCOSIDASE"/>
    <property type="match status" value="1"/>
</dbReference>
<feature type="domain" description="Glycoside hydrolase family 29 N-terminal" evidence="8">
    <location>
        <begin position="17"/>
        <end position="365"/>
    </location>
</feature>
<evidence type="ECO:0000256" key="6">
    <source>
        <dbReference type="ARBA" id="ARBA00023295"/>
    </source>
</evidence>
<comment type="similarity">
    <text evidence="2">Belongs to the glycosyl hydrolase 29 family.</text>
</comment>
<dbReference type="InterPro" id="IPR031919">
    <property type="entry name" value="Fucosidase_C"/>
</dbReference>
<dbReference type="InterPro" id="IPR017853">
    <property type="entry name" value="GH"/>
</dbReference>